<accession>A0AAW1RP13</accession>
<evidence type="ECO:0000313" key="6">
    <source>
        <dbReference type="EMBL" id="KAK9834881.1"/>
    </source>
</evidence>
<dbReference type="InterPro" id="IPR040911">
    <property type="entry name" value="Exostosin_GT47"/>
</dbReference>
<reference evidence="6 7" key="1">
    <citation type="journal article" date="2024" name="Nat. Commun.">
        <title>Phylogenomics reveals the evolutionary origins of lichenization in chlorophyte algae.</title>
        <authorList>
            <person name="Puginier C."/>
            <person name="Libourel C."/>
            <person name="Otte J."/>
            <person name="Skaloud P."/>
            <person name="Haon M."/>
            <person name="Grisel S."/>
            <person name="Petersen M."/>
            <person name="Berrin J.G."/>
            <person name="Delaux P.M."/>
            <person name="Dal Grande F."/>
            <person name="Keller J."/>
        </authorList>
    </citation>
    <scope>NUCLEOTIDE SEQUENCE [LARGE SCALE GENOMIC DNA]</scope>
    <source>
        <strain evidence="6 7">SAG 245.80</strain>
    </source>
</reference>
<sequence length="559" mass="61967">MFSACVQGSVLLLACLLGSEAGPLEQSAAHLGNVNLLRTAPAEQRGVRRLHAEKRGRTGEAAAPKCGIYVLDVNEYAAEAGVPKCRLEDIVVAGWTQVPFTKSHVQAHPEYEYMTLPHYFSANSAPWYLVQAVKKGPYFVDSPDQASVIMVDDYCHKLQWLAYTHSEMETQEPGENLLAIYEVMMSKPLWQQRNGSDFAFFQAHTGFAIGELGYRYETTLCESFASSLHFVNVLAQRYKCSRIEEDKYVVVPGSVQFTEIVKLERRRRIAVKRSASAGGGNVSGPKQLFERSKLLFFKGKCTPLRFEWKESAINVGKLMRYELVKELQEVGPEVDVECTGDPAELTELKIKDETTHEKQMELYLSSKFCLMLPGDSQTSRRLPEAVMAGCVPVFLGPPFHSMPLVNQVDYTKFALFFNHTEPHWLAEVAGGVQWALDPAGPHPDHPTDAHWWVPGLPGLAKVARTVDSGTAMLNYLRTLPADEVKELEIGVRRVQASFAWMKRPRETGGVSAAEITMEHLCTYGRTYGRGGTADAGGEAAGGRARVRAKAGMQAAETSR</sequence>
<feature type="domain" description="Exostosin GT47" evidence="5">
    <location>
        <begin position="66"/>
        <end position="423"/>
    </location>
</feature>
<dbReference type="GO" id="GO:0016757">
    <property type="term" value="F:glycosyltransferase activity"/>
    <property type="evidence" value="ECO:0007669"/>
    <property type="project" value="InterPro"/>
</dbReference>
<comment type="caution">
    <text evidence="6">The sequence shown here is derived from an EMBL/GenBank/DDBJ whole genome shotgun (WGS) entry which is preliminary data.</text>
</comment>
<keyword evidence="4" id="KW-0732">Signal</keyword>
<keyword evidence="3" id="KW-0333">Golgi apparatus</keyword>
<dbReference type="GO" id="GO:0000139">
    <property type="term" value="C:Golgi membrane"/>
    <property type="evidence" value="ECO:0007669"/>
    <property type="project" value="UniProtKB-SubCell"/>
</dbReference>
<evidence type="ECO:0000256" key="2">
    <source>
        <dbReference type="ARBA" id="ARBA00010271"/>
    </source>
</evidence>
<organism evidence="6 7">
    <name type="scientific">Elliptochloris bilobata</name>
    <dbReference type="NCBI Taxonomy" id="381761"/>
    <lineage>
        <taxon>Eukaryota</taxon>
        <taxon>Viridiplantae</taxon>
        <taxon>Chlorophyta</taxon>
        <taxon>core chlorophytes</taxon>
        <taxon>Trebouxiophyceae</taxon>
        <taxon>Trebouxiophyceae incertae sedis</taxon>
        <taxon>Elliptochloris clade</taxon>
        <taxon>Elliptochloris</taxon>
    </lineage>
</organism>
<dbReference type="Pfam" id="PF03016">
    <property type="entry name" value="Exostosin_GT47"/>
    <property type="match status" value="1"/>
</dbReference>
<feature type="chain" id="PRO_5043901103" description="Exostosin GT47 domain-containing protein" evidence="4">
    <location>
        <begin position="22"/>
        <end position="559"/>
    </location>
</feature>
<evidence type="ECO:0000256" key="4">
    <source>
        <dbReference type="SAM" id="SignalP"/>
    </source>
</evidence>
<proteinExistence type="inferred from homology"/>
<gene>
    <name evidence="6" type="ORF">WJX81_006129</name>
</gene>
<evidence type="ECO:0000256" key="3">
    <source>
        <dbReference type="ARBA" id="ARBA00023034"/>
    </source>
</evidence>
<comment type="similarity">
    <text evidence="2">Belongs to the glycosyltransferase 47 family.</text>
</comment>
<comment type="subcellular location">
    <subcellularLocation>
        <location evidence="1">Golgi apparatus membrane</location>
        <topology evidence="1">Single-pass type II membrane protein</topology>
    </subcellularLocation>
</comment>
<dbReference type="Proteomes" id="UP001445335">
    <property type="component" value="Unassembled WGS sequence"/>
</dbReference>
<dbReference type="EMBL" id="JALJOU010000031">
    <property type="protein sequence ID" value="KAK9834881.1"/>
    <property type="molecule type" value="Genomic_DNA"/>
</dbReference>
<evidence type="ECO:0000259" key="5">
    <source>
        <dbReference type="Pfam" id="PF03016"/>
    </source>
</evidence>
<dbReference type="InterPro" id="IPR004263">
    <property type="entry name" value="Exostosin"/>
</dbReference>
<evidence type="ECO:0000313" key="7">
    <source>
        <dbReference type="Proteomes" id="UP001445335"/>
    </source>
</evidence>
<evidence type="ECO:0000256" key="1">
    <source>
        <dbReference type="ARBA" id="ARBA00004323"/>
    </source>
</evidence>
<protein>
    <recommendedName>
        <fullName evidence="5">Exostosin GT47 domain-containing protein</fullName>
    </recommendedName>
</protein>
<dbReference type="PANTHER" id="PTHR11062">
    <property type="entry name" value="EXOSTOSIN HEPARAN SULFATE GLYCOSYLTRANSFERASE -RELATED"/>
    <property type="match status" value="1"/>
</dbReference>
<name>A0AAW1RP13_9CHLO</name>
<dbReference type="AlphaFoldDB" id="A0AAW1RP13"/>
<feature type="signal peptide" evidence="4">
    <location>
        <begin position="1"/>
        <end position="21"/>
    </location>
</feature>
<keyword evidence="7" id="KW-1185">Reference proteome</keyword>